<proteinExistence type="predicted"/>
<organism evidence="1 2">
    <name type="scientific">Rhizopus microsporus</name>
    <dbReference type="NCBI Taxonomy" id="58291"/>
    <lineage>
        <taxon>Eukaryota</taxon>
        <taxon>Fungi</taxon>
        <taxon>Fungi incertae sedis</taxon>
        <taxon>Mucoromycota</taxon>
        <taxon>Mucoromycotina</taxon>
        <taxon>Mucoromycetes</taxon>
        <taxon>Mucorales</taxon>
        <taxon>Mucorineae</taxon>
        <taxon>Rhizopodaceae</taxon>
        <taxon>Rhizopus</taxon>
    </lineage>
</organism>
<dbReference type="EMBL" id="KV921563">
    <property type="protein sequence ID" value="ORE13144.1"/>
    <property type="molecule type" value="Genomic_DNA"/>
</dbReference>
<evidence type="ECO:0000313" key="1">
    <source>
        <dbReference type="EMBL" id="ORE13144.1"/>
    </source>
</evidence>
<evidence type="ECO:0000313" key="2">
    <source>
        <dbReference type="Proteomes" id="UP000242381"/>
    </source>
</evidence>
<dbReference type="Proteomes" id="UP000242381">
    <property type="component" value="Unassembled WGS sequence"/>
</dbReference>
<accession>A0A1X0RME5</accession>
<sequence length="132" mass="15453">MISTKLQIDCQAPSLKVNPVSMNGHLKKYKEFCLHENPSMQINSILSDYQDNLNTNNNLFYCDRKAPKEKASNKTFAISTSRRIAAQYLMTYSIIMIQAELTRDKRFEHVNDESSSWDIHNQKYVWKPYVNI</sequence>
<dbReference type="AlphaFoldDB" id="A0A1X0RME5"/>
<gene>
    <name evidence="1" type="ORF">BCV71DRAFT_239521</name>
</gene>
<protein>
    <submittedName>
        <fullName evidence="1">Uncharacterized protein</fullName>
    </submittedName>
</protein>
<reference evidence="1 2" key="1">
    <citation type="journal article" date="2016" name="Proc. Natl. Acad. Sci. U.S.A.">
        <title>Lipid metabolic changes in an early divergent fungus govern the establishment of a mutualistic symbiosis with endobacteria.</title>
        <authorList>
            <person name="Lastovetsky O.A."/>
            <person name="Gaspar M.L."/>
            <person name="Mondo S.J."/>
            <person name="LaButti K.M."/>
            <person name="Sandor L."/>
            <person name="Grigoriev I.V."/>
            <person name="Henry S.A."/>
            <person name="Pawlowska T.E."/>
        </authorList>
    </citation>
    <scope>NUCLEOTIDE SEQUENCE [LARGE SCALE GENOMIC DNA]</scope>
    <source>
        <strain evidence="1 2">ATCC 11559</strain>
    </source>
</reference>
<name>A0A1X0RME5_RHIZD</name>